<feature type="compositionally biased region" description="Basic and acidic residues" evidence="3">
    <location>
        <begin position="355"/>
        <end position="380"/>
    </location>
</feature>
<dbReference type="PANTHER" id="PTHR15885:SF1">
    <property type="entry name" value="COILED-COIL DOMAIN-CONTAINING PROTEIN 174"/>
    <property type="match status" value="1"/>
</dbReference>
<gene>
    <name evidence="4" type="primary">CSON001542</name>
</gene>
<dbReference type="InterPro" id="IPR025066">
    <property type="entry name" value="CCDC174-like"/>
</dbReference>
<evidence type="ECO:0000256" key="1">
    <source>
        <dbReference type="ARBA" id="ARBA00023054"/>
    </source>
</evidence>
<accession>A0A336MUI9</accession>
<proteinExistence type="predicted"/>
<dbReference type="PANTHER" id="PTHR15885">
    <property type="entry name" value="COILED-COIL DOMAIN-CONTAINING PROTEIN 174"/>
    <property type="match status" value="1"/>
</dbReference>
<feature type="region of interest" description="Disordered" evidence="3">
    <location>
        <begin position="299"/>
        <end position="341"/>
    </location>
</feature>
<name>A0A336MUI9_CULSO</name>
<feature type="compositionally biased region" description="Polar residues" evidence="3">
    <location>
        <begin position="467"/>
        <end position="477"/>
    </location>
</feature>
<organism evidence="4">
    <name type="scientific">Culicoides sonorensis</name>
    <name type="common">Biting midge</name>
    <dbReference type="NCBI Taxonomy" id="179676"/>
    <lineage>
        <taxon>Eukaryota</taxon>
        <taxon>Metazoa</taxon>
        <taxon>Ecdysozoa</taxon>
        <taxon>Arthropoda</taxon>
        <taxon>Hexapoda</taxon>
        <taxon>Insecta</taxon>
        <taxon>Pterygota</taxon>
        <taxon>Neoptera</taxon>
        <taxon>Endopterygota</taxon>
        <taxon>Diptera</taxon>
        <taxon>Nematocera</taxon>
        <taxon>Chironomoidea</taxon>
        <taxon>Ceratopogonidae</taxon>
        <taxon>Ceratopogoninae</taxon>
        <taxon>Culicoides</taxon>
        <taxon>Monoculicoides</taxon>
    </lineage>
</organism>
<reference evidence="4" key="1">
    <citation type="submission" date="2018-07" db="EMBL/GenBank/DDBJ databases">
        <authorList>
            <person name="Quirk P.G."/>
            <person name="Krulwich T.A."/>
        </authorList>
    </citation>
    <scope>NUCLEOTIDE SEQUENCE</scope>
</reference>
<feature type="region of interest" description="Disordered" evidence="3">
    <location>
        <begin position="174"/>
        <end position="194"/>
    </location>
</feature>
<evidence type="ECO:0000256" key="3">
    <source>
        <dbReference type="SAM" id="MobiDB-lite"/>
    </source>
</evidence>
<feature type="coiled-coil region" evidence="2">
    <location>
        <begin position="210"/>
        <end position="289"/>
    </location>
</feature>
<evidence type="ECO:0000313" key="4">
    <source>
        <dbReference type="EMBL" id="SSX29628.1"/>
    </source>
</evidence>
<feature type="compositionally biased region" description="Polar residues" evidence="3">
    <location>
        <begin position="550"/>
        <end position="565"/>
    </location>
</feature>
<feature type="region of interest" description="Disordered" evidence="3">
    <location>
        <begin position="355"/>
        <end position="450"/>
    </location>
</feature>
<dbReference type="Pfam" id="PF13300">
    <property type="entry name" value="DUF4078"/>
    <property type="match status" value="1"/>
</dbReference>
<dbReference type="EMBL" id="UFQT01001247">
    <property type="protein sequence ID" value="SSX29628.1"/>
    <property type="molecule type" value="Genomic_DNA"/>
</dbReference>
<dbReference type="OMA" id="PEMRPWD"/>
<dbReference type="GO" id="GO:0005634">
    <property type="term" value="C:nucleus"/>
    <property type="evidence" value="ECO:0007669"/>
    <property type="project" value="TreeGrafter"/>
</dbReference>
<protein>
    <submittedName>
        <fullName evidence="4">CSON001542 protein</fullName>
    </submittedName>
</protein>
<feature type="compositionally biased region" description="Polar residues" evidence="3">
    <location>
        <begin position="29"/>
        <end position="38"/>
    </location>
</feature>
<feature type="compositionally biased region" description="Basic and acidic residues" evidence="3">
    <location>
        <begin position="526"/>
        <end position="549"/>
    </location>
</feature>
<keyword evidence="1 2" id="KW-0175">Coiled coil</keyword>
<evidence type="ECO:0000256" key="2">
    <source>
        <dbReference type="SAM" id="Coils"/>
    </source>
</evidence>
<feature type="compositionally biased region" description="Basic residues" evidence="3">
    <location>
        <begin position="409"/>
        <end position="422"/>
    </location>
</feature>
<feature type="region of interest" description="Disordered" evidence="3">
    <location>
        <begin position="464"/>
        <end position="565"/>
    </location>
</feature>
<dbReference type="VEuPathDB" id="VectorBase:CSON001542"/>
<dbReference type="AlphaFoldDB" id="A0A336MUI9"/>
<sequence length="565" mass="66758">MNDPNKRIDIDKSSLLSLKAELLRKQAEVSQAKHQMSNFVPRKAIKTPKNKEKSDKPPSKSKEIELEDSSQLARSKKILEAKAKYYEKMVKAGGSLNNDDNSLVMFNRKHQDTKFYQESESDSDEIENNIFDESKYPDEDWVEYTDCLGRTHLPSFQKRDEDLSKIVEIRNQEQNEVVEQEREQKEFTPDDTSKEIEKILHIPQADDIGERFLEQRKQWEKQEIENMKKESVHYQDVLFDEAREHGVGYYAFSNDEEERKKQQKELENLRKATLAAQKQKEDLKSTRDKIIAERVKAAKARQRARLGLPPEEDEPVKPETSQDEDIISEEQKRKEIEAEQAKQREIEAQLRAAERRNHIRPWDKLKEPDADDEWRPRTERLPVSQDVWNEQQREQRNPEFAPPMENTHHNKHKNYVKKKEKKTKYDYSYQPKKSEEPNPNTDNFYEDRTGSLFFTSKKPEFKRKNYNESCSSSSNPTKFDPVPIRNELSDDDDDEKDDNRDLGAAVPPPPSWDYYTPEQNKRQKKNPTERPDWEKSIEAGLKYLREQSDKSLPTTKNKWTANADY</sequence>
<feature type="compositionally biased region" description="Basic and acidic residues" evidence="3">
    <location>
        <begin position="49"/>
        <end position="64"/>
    </location>
</feature>
<feature type="region of interest" description="Disordered" evidence="3">
    <location>
        <begin position="29"/>
        <end position="69"/>
    </location>
</feature>
<feature type="compositionally biased region" description="Basic and acidic residues" evidence="3">
    <location>
        <begin position="329"/>
        <end position="341"/>
    </location>
</feature>